<comment type="subcellular location">
    <subcellularLocation>
        <location evidence="1">Secreted</location>
    </subcellularLocation>
</comment>
<dbReference type="InterPro" id="IPR003598">
    <property type="entry name" value="Ig_sub2"/>
</dbReference>
<keyword evidence="9" id="KW-1185">Reference proteome</keyword>
<dbReference type="InterPro" id="IPR003599">
    <property type="entry name" value="Ig_sub"/>
</dbReference>
<dbReference type="SMART" id="SM00409">
    <property type="entry name" value="IG"/>
    <property type="match status" value="1"/>
</dbReference>
<dbReference type="InterPro" id="IPR011390">
    <property type="entry name" value="IGFBP_rP_mac25"/>
</dbReference>
<dbReference type="AlphaFoldDB" id="A0A6B0RHH2"/>
<keyword evidence="5" id="KW-0325">Glycoprotein</keyword>
<keyword evidence="2" id="KW-0964">Secreted</keyword>
<feature type="domain" description="Ig-like" evidence="7">
    <location>
        <begin position="78"/>
        <end position="182"/>
    </location>
</feature>
<name>A0A6B0RHH2_9CETA</name>
<gene>
    <name evidence="8" type="ORF">E5288_WYG000854</name>
</gene>
<dbReference type="GO" id="GO:0005615">
    <property type="term" value="C:extracellular space"/>
    <property type="evidence" value="ECO:0007669"/>
    <property type="project" value="TreeGrafter"/>
</dbReference>
<dbReference type="EMBL" id="VBQZ03000055">
    <property type="protein sequence ID" value="MXQ89510.1"/>
    <property type="molecule type" value="Genomic_DNA"/>
</dbReference>
<dbReference type="SUPFAM" id="SSF48726">
    <property type="entry name" value="Immunoglobulin"/>
    <property type="match status" value="1"/>
</dbReference>
<evidence type="ECO:0000256" key="6">
    <source>
        <dbReference type="ARBA" id="ARBA00023319"/>
    </source>
</evidence>
<evidence type="ECO:0000256" key="3">
    <source>
        <dbReference type="ARBA" id="ARBA00022729"/>
    </source>
</evidence>
<dbReference type="PANTHER" id="PTHR14186">
    <property type="entry name" value="INSULIN-LIKE GROWTH FACTOR BINDING PROTEIN-RELATED"/>
    <property type="match status" value="1"/>
</dbReference>
<dbReference type="InterPro" id="IPR013783">
    <property type="entry name" value="Ig-like_fold"/>
</dbReference>
<proteinExistence type="predicted"/>
<evidence type="ECO:0000259" key="7">
    <source>
        <dbReference type="PROSITE" id="PS50835"/>
    </source>
</evidence>
<dbReference type="Proteomes" id="UP000322234">
    <property type="component" value="Unassembled WGS sequence"/>
</dbReference>
<keyword evidence="6" id="KW-0393">Immunoglobulin domain</keyword>
<dbReference type="GO" id="GO:0001558">
    <property type="term" value="P:regulation of cell growth"/>
    <property type="evidence" value="ECO:0007669"/>
    <property type="project" value="InterPro"/>
</dbReference>
<dbReference type="PANTHER" id="PTHR14186:SF16">
    <property type="entry name" value="INSULIN-LIKE GROWTH FACTOR-BINDING PROTEIN-LIKE 1"/>
    <property type="match status" value="1"/>
</dbReference>
<keyword evidence="4" id="KW-1015">Disulfide bond</keyword>
<dbReference type="Gene3D" id="2.60.40.10">
    <property type="entry name" value="Immunoglobulins"/>
    <property type="match status" value="1"/>
</dbReference>
<dbReference type="InterPro" id="IPR036179">
    <property type="entry name" value="Ig-like_dom_sf"/>
</dbReference>
<evidence type="ECO:0000256" key="5">
    <source>
        <dbReference type="ARBA" id="ARBA00023180"/>
    </source>
</evidence>
<dbReference type="GO" id="GO:0005520">
    <property type="term" value="F:insulin-like growth factor binding"/>
    <property type="evidence" value="ECO:0007669"/>
    <property type="project" value="InterPro"/>
</dbReference>
<dbReference type="Pfam" id="PF07679">
    <property type="entry name" value="I-set"/>
    <property type="match status" value="1"/>
</dbReference>
<evidence type="ECO:0000256" key="4">
    <source>
        <dbReference type="ARBA" id="ARBA00023157"/>
    </source>
</evidence>
<dbReference type="InterPro" id="IPR013098">
    <property type="entry name" value="Ig_I-set"/>
</dbReference>
<keyword evidence="3" id="KW-0732">Signal</keyword>
<accession>A0A6B0RHH2</accession>
<dbReference type="PROSITE" id="PS50835">
    <property type="entry name" value="IG_LIKE"/>
    <property type="match status" value="1"/>
</dbReference>
<protein>
    <recommendedName>
        <fullName evidence="7">Ig-like domain-containing protein</fullName>
    </recommendedName>
</protein>
<dbReference type="FunFam" id="2.60.40.10:FF:000763">
    <property type="entry name" value="Insulin-like growth factor binding protein 7"/>
    <property type="match status" value="1"/>
</dbReference>
<dbReference type="GO" id="GO:0009966">
    <property type="term" value="P:regulation of signal transduction"/>
    <property type="evidence" value="ECO:0007669"/>
    <property type="project" value="TreeGrafter"/>
</dbReference>
<dbReference type="SMART" id="SM00408">
    <property type="entry name" value="IGc2"/>
    <property type="match status" value="1"/>
</dbReference>
<evidence type="ECO:0000313" key="9">
    <source>
        <dbReference type="Proteomes" id="UP000322234"/>
    </source>
</evidence>
<evidence type="ECO:0000313" key="8">
    <source>
        <dbReference type="EMBL" id="MXQ89510.1"/>
    </source>
</evidence>
<organism evidence="8 9">
    <name type="scientific">Bos mutus</name>
    <name type="common">wild yak</name>
    <dbReference type="NCBI Taxonomy" id="72004"/>
    <lineage>
        <taxon>Eukaryota</taxon>
        <taxon>Metazoa</taxon>
        <taxon>Chordata</taxon>
        <taxon>Craniata</taxon>
        <taxon>Vertebrata</taxon>
        <taxon>Euteleostomi</taxon>
        <taxon>Mammalia</taxon>
        <taxon>Eutheria</taxon>
        <taxon>Laurasiatheria</taxon>
        <taxon>Artiodactyla</taxon>
        <taxon>Ruminantia</taxon>
        <taxon>Pecora</taxon>
        <taxon>Bovidae</taxon>
        <taxon>Bovinae</taxon>
        <taxon>Bos</taxon>
    </lineage>
</organism>
<sequence>MSNSNAICFPVPPGKPTPSVFSVKSWQPSTTLPNSLIYFSLAAAKLSIRACSFALEDGDGEVGGACDMQMSILNRRAPVVITPPQSVHNVTGAQVYLSCEVRAVPTPVVTWRKVTRSPEGTQVMEELPGDHTNIAVQVQGGPSDHEATAWVLINPLRKEDEGVYQCHSANAVGEAQSHGTVTVVDRSQYRAPRFPAPDDRL</sequence>
<evidence type="ECO:0000256" key="1">
    <source>
        <dbReference type="ARBA" id="ARBA00004613"/>
    </source>
</evidence>
<evidence type="ECO:0000256" key="2">
    <source>
        <dbReference type="ARBA" id="ARBA00022525"/>
    </source>
</evidence>
<dbReference type="InterPro" id="IPR007110">
    <property type="entry name" value="Ig-like_dom"/>
</dbReference>
<comment type="caution">
    <text evidence="8">The sequence shown here is derived from an EMBL/GenBank/DDBJ whole genome shotgun (WGS) entry which is preliminary data.</text>
</comment>
<reference evidence="8" key="1">
    <citation type="submission" date="2019-10" db="EMBL/GenBank/DDBJ databases">
        <title>The sequence and de novo assembly of the wild yak genome.</title>
        <authorList>
            <person name="Liu Y."/>
        </authorList>
    </citation>
    <scope>NUCLEOTIDE SEQUENCE [LARGE SCALE GENOMIC DNA]</scope>
    <source>
        <strain evidence="8">WY2019</strain>
    </source>
</reference>